<evidence type="ECO:0000313" key="1">
    <source>
        <dbReference type="EMBL" id="USD19810.1"/>
    </source>
</evidence>
<dbReference type="Proteomes" id="UP001055658">
    <property type="component" value="Chromosome"/>
</dbReference>
<proteinExistence type="predicted"/>
<name>A0ABY4V6A7_9GAMM</name>
<accession>A0ABY4V6A7</accession>
<dbReference type="EMBL" id="CP092418">
    <property type="protein sequence ID" value="USD19810.1"/>
    <property type="molecule type" value="Genomic_DNA"/>
</dbReference>
<keyword evidence="2" id="KW-1185">Reference proteome</keyword>
<organism evidence="1 2">
    <name type="scientific">Microbulbifer variabilis</name>
    <dbReference type="NCBI Taxonomy" id="266805"/>
    <lineage>
        <taxon>Bacteria</taxon>
        <taxon>Pseudomonadati</taxon>
        <taxon>Pseudomonadota</taxon>
        <taxon>Gammaproteobacteria</taxon>
        <taxon>Cellvibrionales</taxon>
        <taxon>Microbulbiferaceae</taxon>
        <taxon>Microbulbifer</taxon>
    </lineage>
</organism>
<reference evidence="1" key="1">
    <citation type="submission" date="2022-02" db="EMBL/GenBank/DDBJ databases">
        <title>Coral-associated bacteria.</title>
        <authorList>
            <person name="Tang K."/>
            <person name="Wang X."/>
        </authorList>
    </citation>
    <scope>NUCLEOTIDE SEQUENCE</scope>
    <source>
        <strain evidence="1">SCSIO 43006</strain>
    </source>
</reference>
<protein>
    <submittedName>
        <fullName evidence="1">Uncharacterized protein</fullName>
    </submittedName>
</protein>
<dbReference type="RefSeq" id="WP_252081904.1">
    <property type="nucleotide sequence ID" value="NZ_CP092418.1"/>
</dbReference>
<sequence>MELTAVPLTKGAAAIVGRCEKYLGCLNEAGRSLPKRMPLYRKDYQKLHGIAQKTAERENKKAKVQRITCKGVELYELDD</sequence>
<gene>
    <name evidence="1" type="ORF">MJO52_12035</name>
</gene>
<evidence type="ECO:0000313" key="2">
    <source>
        <dbReference type="Proteomes" id="UP001055658"/>
    </source>
</evidence>